<name>X1F7A2_9ZZZZ</name>
<sequence>DLIDAFPEDSVPSYYNRDRGHVICTSGSSGKTLLRIYVDFSVFGGATANFLRTVDRFDLHWRKSRFAHVGNFTPNHADLAFENGFSDKARLFYSFNNYLTINGFDP</sequence>
<accession>X1F7A2</accession>
<reference evidence="1" key="1">
    <citation type="journal article" date="2014" name="Front. Microbiol.">
        <title>High frequency of phylogenetically diverse reductive dehalogenase-homologous genes in deep subseafloor sedimentary metagenomes.</title>
        <authorList>
            <person name="Kawai M."/>
            <person name="Futagami T."/>
            <person name="Toyoda A."/>
            <person name="Takaki Y."/>
            <person name="Nishi S."/>
            <person name="Hori S."/>
            <person name="Arai W."/>
            <person name="Tsubouchi T."/>
            <person name="Morono Y."/>
            <person name="Uchiyama I."/>
            <person name="Ito T."/>
            <person name="Fujiyama A."/>
            <person name="Inagaki F."/>
            <person name="Takami H."/>
        </authorList>
    </citation>
    <scope>NUCLEOTIDE SEQUENCE</scope>
    <source>
        <strain evidence="1">Expedition CK06-06</strain>
    </source>
</reference>
<comment type="caution">
    <text evidence="1">The sequence shown here is derived from an EMBL/GenBank/DDBJ whole genome shotgun (WGS) entry which is preliminary data.</text>
</comment>
<feature type="non-terminal residue" evidence="1">
    <location>
        <position position="1"/>
    </location>
</feature>
<proteinExistence type="predicted"/>
<evidence type="ECO:0000313" key="1">
    <source>
        <dbReference type="EMBL" id="GAH25279.1"/>
    </source>
</evidence>
<protein>
    <submittedName>
        <fullName evidence="1">Uncharacterized protein</fullName>
    </submittedName>
</protein>
<gene>
    <name evidence="1" type="ORF">S01H4_65410</name>
</gene>
<feature type="non-terminal residue" evidence="1">
    <location>
        <position position="106"/>
    </location>
</feature>
<dbReference type="EMBL" id="BART01040013">
    <property type="protein sequence ID" value="GAH25279.1"/>
    <property type="molecule type" value="Genomic_DNA"/>
</dbReference>
<dbReference type="AlphaFoldDB" id="X1F7A2"/>
<organism evidence="1">
    <name type="scientific">marine sediment metagenome</name>
    <dbReference type="NCBI Taxonomy" id="412755"/>
    <lineage>
        <taxon>unclassified sequences</taxon>
        <taxon>metagenomes</taxon>
        <taxon>ecological metagenomes</taxon>
    </lineage>
</organism>